<dbReference type="Gene3D" id="3.60.20.10">
    <property type="entry name" value="Glutamine Phosphoribosylpyrophosphate, subunit 1, domain 1"/>
    <property type="match status" value="1"/>
</dbReference>
<name>A0A3B0RTA1_9ZZZZ</name>
<dbReference type="EMBL" id="UOEE01000203">
    <property type="protein sequence ID" value="VAV95407.1"/>
    <property type="molecule type" value="Genomic_DNA"/>
</dbReference>
<protein>
    <recommendedName>
        <fullName evidence="6">Penicillin amidase family protein</fullName>
    </recommendedName>
</protein>
<reference evidence="5" key="1">
    <citation type="submission" date="2018-06" db="EMBL/GenBank/DDBJ databases">
        <authorList>
            <person name="Zhirakovskaya E."/>
        </authorList>
    </citation>
    <scope>NUCLEOTIDE SEQUENCE</scope>
</reference>
<keyword evidence="2" id="KW-0732">Signal</keyword>
<dbReference type="Gene3D" id="2.30.120.10">
    <property type="match status" value="1"/>
</dbReference>
<feature type="non-terminal residue" evidence="5">
    <location>
        <position position="675"/>
    </location>
</feature>
<dbReference type="AlphaFoldDB" id="A0A3B0RTA1"/>
<organism evidence="5">
    <name type="scientific">hydrothermal vent metagenome</name>
    <dbReference type="NCBI Taxonomy" id="652676"/>
    <lineage>
        <taxon>unclassified sequences</taxon>
        <taxon>metagenomes</taxon>
        <taxon>ecological metagenomes</taxon>
    </lineage>
</organism>
<dbReference type="Pfam" id="PF01804">
    <property type="entry name" value="Penicil_amidase"/>
    <property type="match status" value="1"/>
</dbReference>
<dbReference type="PIRSF" id="PIRSF001227">
    <property type="entry name" value="Pen_acylase"/>
    <property type="match status" value="1"/>
</dbReference>
<accession>A0A3B0RTA1</accession>
<evidence type="ECO:0000313" key="5">
    <source>
        <dbReference type="EMBL" id="VAV95407.1"/>
    </source>
</evidence>
<evidence type="ECO:0008006" key="6">
    <source>
        <dbReference type="Google" id="ProtNLM"/>
    </source>
</evidence>
<sequence length="675" mass="74519">MKFFKIGFAFVGVLAVGIGVWLWHPLAANPDAQSLAKAAKKYDVQIIRDNWGVPHIFGKTDADASFGLAFAHAEDDFETIQTSIAATRGHLARYQGKAAAPTDYIVALLDVWGTIERHYEQLPEEVLAIATAYAAGLNLYAARHPDQTWTGLAPFTGQDIVAGFVFKTPFFYGFDKTLLALFGDDQAQEIALDPGPKRNAWHVAPASMVKRGSNAMAVAPSRSGDAATRLLINSHQPMIGPVAWYEAHLVSENGLDIIGGTFPGVPLILHGFTKNLGWANTVSAQDLTDVYVLELNPNNKNQYKLDGKWQDFEQKTVWLDVKLFGPFAFRAKTKLLRSVHGPVVEATHGTYALRYAGMDEYRHLQQYYQLNLAQNQQQFIQAMAINALPSINYVYADKTGNIGFIHNAQYPDRKPGWDWQKYLPGNRSDLIWQGYRPFSEVPKLFNPASGFLFNTNNTPFSATDGPDNLRSRDFAPSLGLQSNQTNRSLRVMELTDGQSPIGAKQLLAIKFDHGYAKNSVAANIVAQVLAHDWSEQPELQKAANHLAKWDLQMDIANRFAALGGLTVMPQITAEFTGEPVPTPIDAFTQAVQYLKQTHGRIDPKWGEVNRLVRGGLNLPIDGGPDTLRAIYPKDFGKNGQLEAAAGDTWIALVTWDKTGQQSAQIIHQFGSATLD</sequence>
<dbReference type="InterPro" id="IPR043147">
    <property type="entry name" value="Penicillin_amidase_A-knob"/>
</dbReference>
<comment type="similarity">
    <text evidence="1">Belongs to the peptidase S45 family.</text>
</comment>
<dbReference type="InterPro" id="IPR014395">
    <property type="entry name" value="Pen/GL7ACA/AHL_acylase"/>
</dbReference>
<evidence type="ECO:0000256" key="1">
    <source>
        <dbReference type="ARBA" id="ARBA00006586"/>
    </source>
</evidence>
<dbReference type="InterPro" id="IPR023343">
    <property type="entry name" value="Penicillin_amidase_dom1"/>
</dbReference>
<evidence type="ECO:0000256" key="4">
    <source>
        <dbReference type="ARBA" id="ARBA00023145"/>
    </source>
</evidence>
<proteinExistence type="inferred from homology"/>
<gene>
    <name evidence="5" type="ORF">MNBD_ALPHA06-1167</name>
</gene>
<evidence type="ECO:0000256" key="2">
    <source>
        <dbReference type="ARBA" id="ARBA00022729"/>
    </source>
</evidence>
<keyword evidence="3" id="KW-0378">Hydrolase</keyword>
<dbReference type="InterPro" id="IPR029055">
    <property type="entry name" value="Ntn_hydrolases_N"/>
</dbReference>
<dbReference type="PANTHER" id="PTHR34218">
    <property type="entry name" value="PEPTIDASE S45 PENICILLIN AMIDASE"/>
    <property type="match status" value="1"/>
</dbReference>
<dbReference type="GO" id="GO:0016811">
    <property type="term" value="F:hydrolase activity, acting on carbon-nitrogen (but not peptide) bonds, in linear amides"/>
    <property type="evidence" value="ECO:0007669"/>
    <property type="project" value="InterPro"/>
</dbReference>
<dbReference type="PANTHER" id="PTHR34218:SF3">
    <property type="entry name" value="ACYL-HOMOSERINE LACTONE ACYLASE PVDQ"/>
    <property type="match status" value="1"/>
</dbReference>
<dbReference type="InterPro" id="IPR043146">
    <property type="entry name" value="Penicillin_amidase_N_B-knob"/>
</dbReference>
<keyword evidence="4" id="KW-0865">Zymogen</keyword>
<dbReference type="GO" id="GO:0017000">
    <property type="term" value="P:antibiotic biosynthetic process"/>
    <property type="evidence" value="ECO:0007669"/>
    <property type="project" value="InterPro"/>
</dbReference>
<dbReference type="InterPro" id="IPR002692">
    <property type="entry name" value="S45"/>
</dbReference>
<evidence type="ECO:0000256" key="3">
    <source>
        <dbReference type="ARBA" id="ARBA00022801"/>
    </source>
</evidence>
<dbReference type="Gene3D" id="1.10.1400.10">
    <property type="match status" value="1"/>
</dbReference>
<dbReference type="Gene3D" id="1.10.439.10">
    <property type="entry name" value="Penicillin Amidohydrolase, domain 1"/>
    <property type="match status" value="1"/>
</dbReference>
<dbReference type="SUPFAM" id="SSF56235">
    <property type="entry name" value="N-terminal nucleophile aminohydrolases (Ntn hydrolases)"/>
    <property type="match status" value="1"/>
</dbReference>